<dbReference type="EMBL" id="QGDD01000007">
    <property type="protein sequence ID" value="PWN02029.1"/>
    <property type="molecule type" value="Genomic_DNA"/>
</dbReference>
<reference evidence="2 3" key="1">
    <citation type="submission" date="2018-05" db="EMBL/GenBank/DDBJ databases">
        <title>Nocardioides silvaticus genome.</title>
        <authorList>
            <person name="Li C."/>
            <person name="Wang G."/>
        </authorList>
    </citation>
    <scope>NUCLEOTIDE SEQUENCE [LARGE SCALE GENOMIC DNA]</scope>
    <source>
        <strain evidence="2 3">CCTCC AB 2018079</strain>
    </source>
</reference>
<keyword evidence="3" id="KW-1185">Reference proteome</keyword>
<sequence>MDEARREESGMASEAAFPENDEVPVEDALEQAQDAEPEDDPAEDYPPDAVGFDGSPVEEILADRKERLDPDNRPENSEVSNAGREFDSEKGMFTDQPGYEDAPKIYDDDET</sequence>
<comment type="caution">
    <text evidence="2">The sequence shown here is derived from an EMBL/GenBank/DDBJ whole genome shotgun (WGS) entry which is preliminary data.</text>
</comment>
<evidence type="ECO:0000313" key="2">
    <source>
        <dbReference type="EMBL" id="PWN02029.1"/>
    </source>
</evidence>
<proteinExistence type="predicted"/>
<feature type="compositionally biased region" description="Basic and acidic residues" evidence="1">
    <location>
        <begin position="61"/>
        <end position="76"/>
    </location>
</feature>
<gene>
    <name evidence="2" type="ORF">DJ010_15990</name>
</gene>
<accession>A0A316TFT4</accession>
<feature type="region of interest" description="Disordered" evidence="1">
    <location>
        <begin position="1"/>
        <end position="111"/>
    </location>
</feature>
<protein>
    <recommendedName>
        <fullName evidence="4">DUF5709 domain-containing protein</fullName>
    </recommendedName>
</protein>
<name>A0A316TFT4_9ACTN</name>
<evidence type="ECO:0000256" key="1">
    <source>
        <dbReference type="SAM" id="MobiDB-lite"/>
    </source>
</evidence>
<dbReference type="AlphaFoldDB" id="A0A316TFT4"/>
<evidence type="ECO:0008006" key="4">
    <source>
        <dbReference type="Google" id="ProtNLM"/>
    </source>
</evidence>
<organism evidence="2 3">
    <name type="scientific">Nocardioides silvaticus</name>
    <dbReference type="NCBI Taxonomy" id="2201891"/>
    <lineage>
        <taxon>Bacteria</taxon>
        <taxon>Bacillati</taxon>
        <taxon>Actinomycetota</taxon>
        <taxon>Actinomycetes</taxon>
        <taxon>Propionibacteriales</taxon>
        <taxon>Nocardioidaceae</taxon>
        <taxon>Nocardioides</taxon>
    </lineage>
</organism>
<feature type="compositionally biased region" description="Acidic residues" evidence="1">
    <location>
        <begin position="19"/>
        <end position="46"/>
    </location>
</feature>
<evidence type="ECO:0000313" key="3">
    <source>
        <dbReference type="Proteomes" id="UP000245507"/>
    </source>
</evidence>
<dbReference type="Proteomes" id="UP000245507">
    <property type="component" value="Unassembled WGS sequence"/>
</dbReference>
<feature type="compositionally biased region" description="Basic and acidic residues" evidence="1">
    <location>
        <begin position="101"/>
        <end position="111"/>
    </location>
</feature>